<protein>
    <submittedName>
        <fullName evidence="1">Uncharacterized protein</fullName>
    </submittedName>
</protein>
<accession>A0A8E5HSE0</accession>
<keyword evidence="2" id="KW-1185">Reference proteome</keyword>
<dbReference type="RefSeq" id="XP_042998163.1">
    <property type="nucleotide sequence ID" value="XM_043142229.1"/>
</dbReference>
<reference evidence="1" key="1">
    <citation type="submission" date="2020-03" db="EMBL/GenBank/DDBJ databases">
        <title>A mixture of massive structural variations and highly conserved coding sequences in Ustilaginoidea virens genome.</title>
        <authorList>
            <person name="Zhang K."/>
            <person name="Zhao Z."/>
            <person name="Zhang Z."/>
            <person name="Li Y."/>
            <person name="Hsiang T."/>
            <person name="Sun W."/>
        </authorList>
    </citation>
    <scope>NUCLEOTIDE SEQUENCE</scope>
    <source>
        <strain evidence="1">UV-8b</strain>
    </source>
</reference>
<gene>
    <name evidence="1" type="ORF">UV8b_04731</name>
</gene>
<proteinExistence type="predicted"/>
<name>A0A8E5HSE0_USTVR</name>
<dbReference type="GeneID" id="66065509"/>
<dbReference type="EMBL" id="CP072756">
    <property type="protein sequence ID" value="QUC20490.1"/>
    <property type="molecule type" value="Genomic_DNA"/>
</dbReference>
<dbReference type="AlphaFoldDB" id="A0A8E5HSE0"/>
<dbReference type="KEGG" id="uvi:66065509"/>
<evidence type="ECO:0000313" key="1">
    <source>
        <dbReference type="EMBL" id="QUC20490.1"/>
    </source>
</evidence>
<organism evidence="1 2">
    <name type="scientific">Ustilaginoidea virens</name>
    <name type="common">Rice false smut fungus</name>
    <name type="synonym">Villosiclava virens</name>
    <dbReference type="NCBI Taxonomy" id="1159556"/>
    <lineage>
        <taxon>Eukaryota</taxon>
        <taxon>Fungi</taxon>
        <taxon>Dikarya</taxon>
        <taxon>Ascomycota</taxon>
        <taxon>Pezizomycotina</taxon>
        <taxon>Sordariomycetes</taxon>
        <taxon>Hypocreomycetidae</taxon>
        <taxon>Hypocreales</taxon>
        <taxon>Clavicipitaceae</taxon>
        <taxon>Ustilaginoidea</taxon>
    </lineage>
</organism>
<sequence>MASVQIMMSTMYYHQHMVVPASVKVSAANRQRTSGSIDAAAPSDAPIEQALIAARPPCARAAAESRIPRGRQALASHIPR</sequence>
<dbReference type="Proteomes" id="UP000027002">
    <property type="component" value="Chromosome 4"/>
</dbReference>
<evidence type="ECO:0000313" key="2">
    <source>
        <dbReference type="Proteomes" id="UP000027002"/>
    </source>
</evidence>